<dbReference type="Pfam" id="PF00317">
    <property type="entry name" value="Ribonuc_red_lgN"/>
    <property type="match status" value="1"/>
</dbReference>
<dbReference type="STRING" id="1619050.UX20_C0003G0018"/>
<dbReference type="CDD" id="cd02888">
    <property type="entry name" value="RNR_II_dimer"/>
    <property type="match status" value="1"/>
</dbReference>
<protein>
    <recommendedName>
        <fullName evidence="4 14">Vitamin B12-dependent ribonucleotide reductase</fullName>
        <ecNumber evidence="3 14">1.17.4.1</ecNumber>
    </recommendedName>
</protein>
<dbReference type="PANTHER" id="PTHR43371">
    <property type="entry name" value="VITAMIN B12-DEPENDENT RIBONUCLEOTIDE REDUCTASE"/>
    <property type="match status" value="1"/>
</dbReference>
<comment type="cofactor">
    <cofactor evidence="1 14">
        <name>adenosylcob(III)alamin</name>
        <dbReference type="ChEBI" id="CHEBI:18408"/>
    </cofactor>
</comment>
<feature type="domain" description="TSCPD" evidence="17">
    <location>
        <begin position="686"/>
        <end position="787"/>
    </location>
</feature>
<evidence type="ECO:0000313" key="19">
    <source>
        <dbReference type="Proteomes" id="UP000034911"/>
    </source>
</evidence>
<dbReference type="Gene3D" id="3.20.70.20">
    <property type="match status" value="1"/>
</dbReference>
<keyword evidence="9" id="KW-0215">Deoxyribonucleotide synthesis</keyword>
<dbReference type="InterPro" id="IPR050862">
    <property type="entry name" value="RdRp_reductase_class-2"/>
</dbReference>
<dbReference type="Proteomes" id="UP000034911">
    <property type="component" value="Unassembled WGS sequence"/>
</dbReference>
<evidence type="ECO:0000256" key="5">
    <source>
        <dbReference type="ARBA" id="ARBA00022628"/>
    </source>
</evidence>
<keyword evidence="7 14" id="KW-0547">Nucleotide-binding</keyword>
<keyword evidence="11 14" id="KW-0170">Cobalt</keyword>
<evidence type="ECO:0000256" key="12">
    <source>
        <dbReference type="ARBA" id="ARBA00025437"/>
    </source>
</evidence>
<dbReference type="EC" id="1.17.4.1" evidence="3 14"/>
<keyword evidence="8 14" id="KW-0560">Oxidoreductase</keyword>
<keyword evidence="5 14" id="KW-0846">Cobalamin</keyword>
<dbReference type="InterPro" id="IPR000788">
    <property type="entry name" value="RNR_lg_C"/>
</dbReference>
<evidence type="ECO:0000256" key="7">
    <source>
        <dbReference type="ARBA" id="ARBA00022741"/>
    </source>
</evidence>
<comment type="similarity">
    <text evidence="2 14">Belongs to the ribonucleoside diphosphate reductase class-2 family.</text>
</comment>
<dbReference type="EMBL" id="LCLH01000003">
    <property type="protein sequence ID" value="KKU14237.1"/>
    <property type="molecule type" value="Genomic_DNA"/>
</dbReference>
<evidence type="ECO:0000256" key="6">
    <source>
        <dbReference type="ARBA" id="ARBA00022634"/>
    </source>
</evidence>
<organism evidence="18 19">
    <name type="scientific">Candidatus Magasanikbacteria bacterium GW2011_GWC2_45_8</name>
    <dbReference type="NCBI Taxonomy" id="1619050"/>
    <lineage>
        <taxon>Bacteria</taxon>
        <taxon>Candidatus Magasanikiibacteriota</taxon>
    </lineage>
</organism>
<feature type="domain" description="Ribonucleotide reductase large subunit N-terminal" evidence="15">
    <location>
        <begin position="84"/>
        <end position="142"/>
    </location>
</feature>
<evidence type="ECO:0000259" key="15">
    <source>
        <dbReference type="Pfam" id="PF00317"/>
    </source>
</evidence>
<keyword evidence="10" id="KW-1015">Disulfide bond</keyword>
<evidence type="ECO:0000256" key="4">
    <source>
        <dbReference type="ARBA" id="ARBA00014409"/>
    </source>
</evidence>
<sequence>MHNDSLQTRTRNALSELGEKIFLDRYAVKDGMKASLQAGDTVIVCVNLKTGQREIGIVKAYDADTKEVTVELRDGTIEKRALEHVDKPLETKPEEMMRRVAKAIAQVEKTENLRTEWTEKFTELMDDWKYVPGGRIFTGAGSGVPLTYYNCYVIPSPTDSRGGIFETLGQMAEIMSRGGGVGINVSSLRPRYAYVRGVNGRSSGAVSWASLYSFVTGLIEQGGSRRGALMLILNVWHPDVMDFITSKTQAGKITNANISVGLTDDFMQAVKDDADWEMVFPDVADERYHTEWDGDLQKWKEKGGRVIVHKTEKARTIWNMIIECAWKSAEPGVFFLDRYNKMSNSQYFARIFCTNPCGEQGLPAWGVCNLGHVNLAKFADTTAHSVKWDDLRETVHRAIRFQDNVIDATPYFFEENKKQQMSERRVGMGTIGLAELLIRLGIRYGSEESLLFIDKIYKFIAEEAYMASVELAKEKSPFSQYDERFLESGFMRGMPERVREAVRQYGIRNVTLLTQAPTGTVGTMVGTSTGIEPFYSWTYFRKSRLGVHQENIKIYQDWFDAHPGEVVPDYFVNAMELTPEEHVRVEAAIQRWTDSSISKTCNVPSEYTIEQTAKLYELMYDLGCKGGTIYRDGSRDEQILSTKTDQLGKDVTDAIAEGKLKFGDAVETASVPQESVTSSKIMPRVRPAVMSGMTYRIRTPYGNLFVTINEDEHGPFEVFAQLGKSGGFFGGQTEAICRMVSVALRSGIEIQEVIDQLKGIRGPEVSFDGGEMIFSLPDAIAKILERHVRNGHKQLVKGDEVIATETITTESLKETEVTQIKTEMKVTTAVASAPARRISIANLGHAPVCPSCSLMLQFEEGCMKCVSCGFSKCS</sequence>
<evidence type="ECO:0000256" key="14">
    <source>
        <dbReference type="RuleBase" id="RU364064"/>
    </source>
</evidence>
<dbReference type="SUPFAM" id="SSF51998">
    <property type="entry name" value="PFL-like glycyl radical enzymes"/>
    <property type="match status" value="1"/>
</dbReference>
<dbReference type="AlphaFoldDB" id="A0A0G1N1M1"/>
<dbReference type="PATRIC" id="fig|1619050.3.peg.62"/>
<dbReference type="InterPro" id="IPR013509">
    <property type="entry name" value="RNR_lsu_N"/>
</dbReference>
<reference evidence="18 19" key="1">
    <citation type="journal article" date="2015" name="Nature">
        <title>rRNA introns, odd ribosomes, and small enigmatic genomes across a large radiation of phyla.</title>
        <authorList>
            <person name="Brown C.T."/>
            <person name="Hug L.A."/>
            <person name="Thomas B.C."/>
            <person name="Sharon I."/>
            <person name="Castelle C.J."/>
            <person name="Singh A."/>
            <person name="Wilkins M.J."/>
            <person name="Williams K.H."/>
            <person name="Banfield J.F."/>
        </authorList>
    </citation>
    <scope>NUCLEOTIDE SEQUENCE [LARGE SCALE GENOMIC DNA]</scope>
</reference>
<dbReference type="Pfam" id="PF02867">
    <property type="entry name" value="Ribonuc_red_lgC"/>
    <property type="match status" value="1"/>
</dbReference>
<dbReference type="GO" id="GO:0004748">
    <property type="term" value="F:ribonucleoside-diphosphate reductase activity, thioredoxin disulfide as acceptor"/>
    <property type="evidence" value="ECO:0007669"/>
    <property type="project" value="UniProtKB-EC"/>
</dbReference>
<gene>
    <name evidence="18" type="ORF">UX20_C0003G0018</name>
</gene>
<dbReference type="NCBIfam" id="TIGR02504">
    <property type="entry name" value="NrdJ_Z"/>
    <property type="match status" value="1"/>
</dbReference>
<evidence type="ECO:0000259" key="17">
    <source>
        <dbReference type="Pfam" id="PF12637"/>
    </source>
</evidence>
<comment type="function">
    <text evidence="12 14">Catalyzes the reduction of ribonucleotides to deoxyribonucleotides. May function to provide a pool of deoxyribonucleotide precursors for DNA repair during oxygen limitation and/or for immediate growth after restoration of oxygen.</text>
</comment>
<dbReference type="InterPro" id="IPR013344">
    <property type="entry name" value="RNR_NrdJ/NrdZ"/>
</dbReference>
<evidence type="ECO:0000256" key="8">
    <source>
        <dbReference type="ARBA" id="ARBA00023002"/>
    </source>
</evidence>
<dbReference type="GO" id="GO:0071897">
    <property type="term" value="P:DNA biosynthetic process"/>
    <property type="evidence" value="ECO:0007669"/>
    <property type="project" value="UniProtKB-KW"/>
</dbReference>
<dbReference type="GO" id="GO:0005524">
    <property type="term" value="F:ATP binding"/>
    <property type="evidence" value="ECO:0007669"/>
    <property type="project" value="InterPro"/>
</dbReference>
<evidence type="ECO:0000259" key="16">
    <source>
        <dbReference type="Pfam" id="PF02867"/>
    </source>
</evidence>
<proteinExistence type="inferred from homology"/>
<evidence type="ECO:0000256" key="10">
    <source>
        <dbReference type="ARBA" id="ARBA00023157"/>
    </source>
</evidence>
<evidence type="ECO:0000256" key="11">
    <source>
        <dbReference type="ARBA" id="ARBA00023285"/>
    </source>
</evidence>
<evidence type="ECO:0000256" key="13">
    <source>
        <dbReference type="ARBA" id="ARBA00047754"/>
    </source>
</evidence>
<feature type="domain" description="Ribonucleotide reductase large subunit C-terminal" evidence="16">
    <location>
        <begin position="151"/>
        <end position="630"/>
    </location>
</feature>
<accession>A0A0G1N1M1</accession>
<comment type="caution">
    <text evidence="18">The sequence shown here is derived from an EMBL/GenBank/DDBJ whole genome shotgun (WGS) entry which is preliminary data.</text>
</comment>
<evidence type="ECO:0000256" key="1">
    <source>
        <dbReference type="ARBA" id="ARBA00001922"/>
    </source>
</evidence>
<dbReference type="InterPro" id="IPR024434">
    <property type="entry name" value="TSCPD_dom"/>
</dbReference>
<evidence type="ECO:0000256" key="9">
    <source>
        <dbReference type="ARBA" id="ARBA00023116"/>
    </source>
</evidence>
<dbReference type="GO" id="GO:0009263">
    <property type="term" value="P:deoxyribonucleotide biosynthetic process"/>
    <property type="evidence" value="ECO:0007669"/>
    <property type="project" value="UniProtKB-KW"/>
</dbReference>
<evidence type="ECO:0000256" key="3">
    <source>
        <dbReference type="ARBA" id="ARBA00012274"/>
    </source>
</evidence>
<dbReference type="Pfam" id="PF12637">
    <property type="entry name" value="TSCPD"/>
    <property type="match status" value="1"/>
</dbReference>
<dbReference type="GO" id="GO:0031419">
    <property type="term" value="F:cobalamin binding"/>
    <property type="evidence" value="ECO:0007669"/>
    <property type="project" value="UniProtKB-KW"/>
</dbReference>
<keyword evidence="6 14" id="KW-0237">DNA synthesis</keyword>
<comment type="catalytic activity">
    <reaction evidence="13 14">
        <text>a 2'-deoxyribonucleoside 5'-diphosphate + [thioredoxin]-disulfide + H2O = a ribonucleoside 5'-diphosphate + [thioredoxin]-dithiol</text>
        <dbReference type="Rhea" id="RHEA:23252"/>
        <dbReference type="Rhea" id="RHEA-COMP:10698"/>
        <dbReference type="Rhea" id="RHEA-COMP:10700"/>
        <dbReference type="ChEBI" id="CHEBI:15377"/>
        <dbReference type="ChEBI" id="CHEBI:29950"/>
        <dbReference type="ChEBI" id="CHEBI:50058"/>
        <dbReference type="ChEBI" id="CHEBI:57930"/>
        <dbReference type="ChEBI" id="CHEBI:73316"/>
        <dbReference type="EC" id="1.17.4.1"/>
    </reaction>
</comment>
<evidence type="ECO:0000256" key="2">
    <source>
        <dbReference type="ARBA" id="ARBA00007405"/>
    </source>
</evidence>
<name>A0A0G1N1M1_9BACT</name>
<dbReference type="PRINTS" id="PR01183">
    <property type="entry name" value="RIBORDTASEM1"/>
</dbReference>
<evidence type="ECO:0000313" key="18">
    <source>
        <dbReference type="EMBL" id="KKU14237.1"/>
    </source>
</evidence>
<dbReference type="PANTHER" id="PTHR43371:SF1">
    <property type="entry name" value="RIBONUCLEOSIDE-DIPHOSPHATE REDUCTASE"/>
    <property type="match status" value="1"/>
</dbReference>